<accession>A0A1Z5KJ76</accession>
<dbReference type="InParanoid" id="A0A1Z5KJ76"/>
<reference evidence="1 2" key="1">
    <citation type="journal article" date="2015" name="Plant Cell">
        <title>Oil accumulation by the oleaginous diatom Fistulifera solaris as revealed by the genome and transcriptome.</title>
        <authorList>
            <person name="Tanaka T."/>
            <person name="Maeda Y."/>
            <person name="Veluchamy A."/>
            <person name="Tanaka M."/>
            <person name="Abida H."/>
            <person name="Marechal E."/>
            <person name="Bowler C."/>
            <person name="Muto M."/>
            <person name="Sunaga Y."/>
            <person name="Tanaka M."/>
            <person name="Yoshino T."/>
            <person name="Taniguchi T."/>
            <person name="Fukuda Y."/>
            <person name="Nemoto M."/>
            <person name="Matsumoto M."/>
            <person name="Wong P.S."/>
            <person name="Aburatani S."/>
            <person name="Fujibuchi W."/>
        </authorList>
    </citation>
    <scope>NUCLEOTIDE SEQUENCE [LARGE SCALE GENOMIC DNA]</scope>
    <source>
        <strain evidence="1 2">JPCC DA0580</strain>
    </source>
</reference>
<sequence>MNADEVSPFDECGRLIDLMENEWKIELQHSHCEYAVVTACREQRWSEASDVFWRHIDPNRAGYNPCDISITEPIGLYAIARDAKNKKLSAVERVFDAVLRMSMVSPSDQDRYVIAAGTAIGLVGEWQAAVDFLNKASNAGKFGQPLVAAGMKTCILCEQYDHAVRLYNELLDANHVANEWQWSGGEDRLHPLCRDLALIALGRTSQDGMSERALAVLNTVLEDGAKVSTQALFGTLLACEKDGKWRDAIRIALLPFHFQYGSLLVSDDEQLLSTSGETGSPLETLDSSLHLLLLPVIRVCTSQGFPGAALLSQVLFATCYEQHKKFESSLDDQHKGCIDSLLKLLSLPCISEEELLTASMVSLCGIDLFAEACLIFEETNSGQIATEAQEVYDWARSQTNKVVSDEWQILFDRVQRIASMSLKASRGQVMLSAEDLRLISDATATCMRGSVVMSEPGVGLVLSQWLESVLPSTSNQSLPFTDSYLAASIAIAHATGNDTFSHQLIESKLRVLLLKDETTWILSCNQALRVYFAKGKSRGALELFQQMPRTCLNPETFEIVATGLANNKEWSGVTEVYGQALSTGCNSEHLSVIAMKAVADGPDSGNVRLLRNIVDEIASLMRKKPSEWLQSKYWIVKENLGFPLLRRLMRWNDIKTAHSKELALLIAMFESSVSEGVIAEPTTMYSIVHGALEASPDDIKIPGVPHDAKQWNDLIMRVSREAERTDVYSDSAFLSDLSLAFWKLGNQKKFSDCVNVTISKGIPIRPDVLELVQSTDEISRGE</sequence>
<proteinExistence type="predicted"/>
<name>A0A1Z5KJ76_FISSO</name>
<comment type="caution">
    <text evidence="1">The sequence shown here is derived from an EMBL/GenBank/DDBJ whole genome shotgun (WGS) entry which is preliminary data.</text>
</comment>
<protein>
    <submittedName>
        <fullName evidence="1">Uncharacterized protein</fullName>
    </submittedName>
</protein>
<dbReference type="OrthoDB" id="48380at2759"/>
<gene>
    <name evidence="1" type="ORF">FisN_4Hh497</name>
</gene>
<evidence type="ECO:0000313" key="1">
    <source>
        <dbReference type="EMBL" id="GAX26008.1"/>
    </source>
</evidence>
<organism evidence="1 2">
    <name type="scientific">Fistulifera solaris</name>
    <name type="common">Oleaginous diatom</name>
    <dbReference type="NCBI Taxonomy" id="1519565"/>
    <lineage>
        <taxon>Eukaryota</taxon>
        <taxon>Sar</taxon>
        <taxon>Stramenopiles</taxon>
        <taxon>Ochrophyta</taxon>
        <taxon>Bacillariophyta</taxon>
        <taxon>Bacillariophyceae</taxon>
        <taxon>Bacillariophycidae</taxon>
        <taxon>Naviculales</taxon>
        <taxon>Naviculaceae</taxon>
        <taxon>Fistulifera</taxon>
    </lineage>
</organism>
<dbReference type="Gene3D" id="1.25.40.10">
    <property type="entry name" value="Tetratricopeptide repeat domain"/>
    <property type="match status" value="1"/>
</dbReference>
<dbReference type="InterPro" id="IPR011990">
    <property type="entry name" value="TPR-like_helical_dom_sf"/>
</dbReference>
<dbReference type="EMBL" id="BDSP01000235">
    <property type="protein sequence ID" value="GAX26008.1"/>
    <property type="molecule type" value="Genomic_DNA"/>
</dbReference>
<evidence type="ECO:0000313" key="2">
    <source>
        <dbReference type="Proteomes" id="UP000198406"/>
    </source>
</evidence>
<keyword evidence="2" id="KW-1185">Reference proteome</keyword>
<dbReference type="Proteomes" id="UP000198406">
    <property type="component" value="Unassembled WGS sequence"/>
</dbReference>
<dbReference type="AlphaFoldDB" id="A0A1Z5KJ76"/>